<name>Q9DA27_MOUSE</name>
<dbReference type="AGR" id="MGI:1913341"/>
<organism evidence="1">
    <name type="scientific">Mus musculus</name>
    <name type="common">Mouse</name>
    <dbReference type="NCBI Taxonomy" id="10090"/>
    <lineage>
        <taxon>Eukaryota</taxon>
        <taxon>Metazoa</taxon>
        <taxon>Chordata</taxon>
        <taxon>Craniata</taxon>
        <taxon>Vertebrata</taxon>
        <taxon>Euteleostomi</taxon>
        <taxon>Mammalia</taxon>
        <taxon>Eutheria</taxon>
        <taxon>Euarchontoglires</taxon>
        <taxon>Glires</taxon>
        <taxon>Rodentia</taxon>
        <taxon>Myomorpha</taxon>
        <taxon>Muroidea</taxon>
        <taxon>Muridae</taxon>
        <taxon>Murinae</taxon>
        <taxon>Mus</taxon>
        <taxon>Mus</taxon>
    </lineage>
</organism>
<accession>Q9DA27</accession>
<reference evidence="1" key="3">
    <citation type="journal article" date="2000" name="Genome Res.">
        <title>RIKEN integrated sequence analysis (RISA) system--384-format sequencing pipeline with 384 multicapillary sequencer.</title>
        <authorList>
            <person name="Shibata K."/>
            <person name="Itoh M."/>
            <person name="Aizawa K."/>
            <person name="Nagaoka S."/>
            <person name="Sasaki N."/>
            <person name="Carninci P."/>
            <person name="Konno H."/>
            <person name="Akiyama J."/>
            <person name="Nishi K."/>
            <person name="Kitsunai T."/>
            <person name="Tashiro H."/>
            <person name="Itoh M."/>
            <person name="Sumi N."/>
            <person name="Ishii Y."/>
            <person name="Nakamura S."/>
            <person name="Hazama M."/>
            <person name="Nishine T."/>
            <person name="Harada A."/>
            <person name="Yamamoto R."/>
            <person name="Matsumoto H."/>
            <person name="Sakaguchi S."/>
            <person name="Ikegami T."/>
            <person name="Kashiwagi K."/>
            <person name="Fujiwake S."/>
            <person name="Inoue K."/>
            <person name="Togawa Y."/>
            <person name="Izawa M."/>
            <person name="Ohara E."/>
            <person name="Watahiki M."/>
            <person name="Yoneda Y."/>
            <person name="Ishikawa T."/>
            <person name="Ozawa K."/>
            <person name="Tanaka T."/>
            <person name="Matsuura S."/>
            <person name="Kawai J."/>
            <person name="Okazaki Y."/>
            <person name="Muramatsu M."/>
            <person name="Inoue Y."/>
            <person name="Kira A."/>
            <person name="Hayashizaki Y."/>
        </authorList>
    </citation>
    <scope>NUCLEOTIDE SEQUENCE</scope>
    <source>
        <strain evidence="1">C57BL/6J</strain>
        <tissue evidence="1">Testis</tissue>
    </source>
</reference>
<dbReference type="AlphaFoldDB" id="Q9DA27"/>
<sequence>MPGRRSRCWWCPSLSGASVSAPFPGAKVHPPPGSHQHSTAQFHLASPCQPYPDITVALPSPHTRGAHSTQFDSVGRTPRRSLTYANLSASLPPCSGTGLLTVLMH</sequence>
<reference evidence="1" key="7">
    <citation type="journal article" date="2005" name="Science">
        <title>The Transcriptional Landscape of the Mammalian Genome.</title>
        <authorList>
            <consortium name="The FANTOM Consortium"/>
            <consortium name="Riken Genome Exploration Research Group and Genome Science Group (Genome Network Project Core Group)"/>
        </authorList>
    </citation>
    <scope>NUCLEOTIDE SEQUENCE</scope>
    <source>
        <strain evidence="1">C57BL/6J</strain>
        <tissue evidence="1">Testis</tissue>
    </source>
</reference>
<evidence type="ECO:0000313" key="1">
    <source>
        <dbReference type="EMBL" id="BAB24477.1"/>
    </source>
</evidence>
<evidence type="ECO:0000313" key="2">
    <source>
        <dbReference type="MGI" id="MGI:1913341"/>
    </source>
</evidence>
<reference evidence="1" key="4">
    <citation type="submission" date="2000-07" db="EMBL/GenBank/DDBJ databases">
        <authorList>
            <person name="Adachi J."/>
            <person name="Aizawa K."/>
            <person name="Akahira S."/>
            <person name="Akimura T."/>
            <person name="Arai A."/>
            <person name="Aono H."/>
            <person name="Arakawa T."/>
            <person name="Bono H."/>
            <person name="Carninci P."/>
            <person name="Fukuda S."/>
            <person name="Fukunishi Y."/>
            <person name="Furuno M."/>
            <person name="Hanagaki T."/>
            <person name="Hara A."/>
            <person name="Hayatsu N."/>
            <person name="Hiramoto K."/>
            <person name="Hiraoka T."/>
            <person name="Hori F."/>
            <person name="Imotani K."/>
            <person name="Ishii Y."/>
            <person name="Itoh M."/>
            <person name="Izawa M."/>
            <person name="Kasukawa T."/>
            <person name="Kato H."/>
            <person name="Kawai J."/>
            <person name="Kojima Y."/>
            <person name="Konno H."/>
            <person name="Kouda M."/>
            <person name="Koya S."/>
            <person name="Kurihara C."/>
            <person name="Matsuyama T."/>
            <person name="Miyazaki A."/>
            <person name="Nishi K."/>
            <person name="Nomura K."/>
            <person name="Numazaki R."/>
            <person name="Ohno M."/>
            <person name="Okazaki Y."/>
            <person name="Okido T."/>
            <person name="Owa C."/>
            <person name="Saito H."/>
            <person name="Saito R."/>
            <person name="Sakai C."/>
            <person name="Sakai K."/>
            <person name="Sano H."/>
            <person name="Sasaki D."/>
            <person name="Shibata K."/>
            <person name="Shibata Y."/>
            <person name="Shinagawa A."/>
            <person name="Shiraki T."/>
            <person name="Sogabe Y."/>
            <person name="Suzuki H."/>
            <person name="Tagami M."/>
            <person name="Tagawa A."/>
            <person name="Takahashi F."/>
            <person name="Tanaka T."/>
            <person name="Tejima Y."/>
            <person name="Toya T."/>
            <person name="Yamamura T."/>
            <person name="Yasunishi A."/>
            <person name="Yoshida K."/>
            <person name="Yoshino M."/>
            <person name="Muramatsu M."/>
            <person name="Hayashizaki Y."/>
        </authorList>
    </citation>
    <scope>NUCLEOTIDE SEQUENCE</scope>
    <source>
        <strain evidence="1">C57BL/6J</strain>
        <tissue evidence="1">Testis</tissue>
    </source>
</reference>
<reference evidence="1" key="1">
    <citation type="journal article" date="1999" name="Methods Enzymol.">
        <title>High-efficiency full-length cDNA cloning.</title>
        <authorList>
            <person name="Carninci P."/>
            <person name="Hayashizaki Y."/>
        </authorList>
    </citation>
    <scope>NUCLEOTIDE SEQUENCE</scope>
    <source>
        <strain evidence="1">C57BL/6J</strain>
        <tissue evidence="1">Testis</tissue>
    </source>
</reference>
<gene>
    <name evidence="2" type="primary">Ndufa3</name>
</gene>
<reference evidence="1" key="8">
    <citation type="journal article" date="2005" name="Science">
        <title>Antisense Transcription in the Mammalian Transcriptome.</title>
        <authorList>
            <consortium name="RIKEN Genome Exploration Research Group and Genome Science Group (Genome Network Project Core Group) and the FANTOM Consortium"/>
        </authorList>
    </citation>
    <scope>NUCLEOTIDE SEQUENCE</scope>
    <source>
        <strain evidence="1">C57BL/6J</strain>
        <tissue evidence="1">Testis</tissue>
    </source>
</reference>
<dbReference type="MGI" id="MGI:1913341">
    <property type="gene designation" value="Ndufa3"/>
</dbReference>
<reference evidence="1" key="6">
    <citation type="journal article" date="2002" name="Nature">
        <title>Analysis of the mouse transcriptome based on functional annotation of 60,770 full-length cDNAs.</title>
        <authorList>
            <consortium name="The FANTOM Consortium and the RIKEN Genome Exploration Research Group Phase I and II Team"/>
        </authorList>
    </citation>
    <scope>NUCLEOTIDE SEQUENCE</scope>
    <source>
        <strain evidence="1">C57BL/6J</strain>
        <tissue evidence="1">Testis</tissue>
    </source>
</reference>
<dbReference type="EMBL" id="AK006243">
    <property type="protein sequence ID" value="BAB24477.1"/>
    <property type="molecule type" value="mRNA"/>
</dbReference>
<protein>
    <submittedName>
        <fullName evidence="1">Uncharacterized protein</fullName>
    </submittedName>
</protein>
<proteinExistence type="evidence at transcript level"/>
<reference evidence="1" key="5">
    <citation type="journal article" date="2001" name="Nature">
        <title>Functional annotation of a full-length mouse cDNA collection.</title>
        <authorList>
            <consortium name="The RIKEN Genome Exploration Research Group Phase II Team and the FANTOM Consortium"/>
        </authorList>
    </citation>
    <scope>NUCLEOTIDE SEQUENCE</scope>
    <source>
        <strain evidence="1">C57BL/6J</strain>
        <tissue evidence="1">Testis</tissue>
    </source>
</reference>
<reference evidence="1" key="2">
    <citation type="journal article" date="2000" name="Genome Res.">
        <title>Normalization and subtraction of cap-trapper-selected cDNAs to prepare full-length cDNA libraries for rapid discovery of new genes.</title>
        <authorList>
            <person name="Carninci P."/>
            <person name="Shibata Y."/>
            <person name="Hayatsu N."/>
            <person name="Sugahara Y."/>
            <person name="Shibata K."/>
            <person name="Itoh M."/>
            <person name="Konno H."/>
            <person name="Okazaki Y."/>
            <person name="Muramatsu M."/>
            <person name="Hayashizaki Y."/>
        </authorList>
    </citation>
    <scope>NUCLEOTIDE SEQUENCE</scope>
    <source>
        <strain evidence="1">C57BL/6J</strain>
        <tissue evidence="1">Testis</tissue>
    </source>
</reference>